<accession>A0ABR2RE87</accession>
<comment type="caution">
    <text evidence="2">The sequence shown here is derived from an EMBL/GenBank/DDBJ whole genome shotgun (WGS) entry which is preliminary data.</text>
</comment>
<dbReference type="Proteomes" id="UP001396334">
    <property type="component" value="Unassembled WGS sequence"/>
</dbReference>
<name>A0ABR2RE87_9ROSI</name>
<dbReference type="PANTHER" id="PTHR34427:SF5">
    <property type="entry name" value="DUF4283 DOMAIN-CONTAINING PROTEIN"/>
    <property type="match status" value="1"/>
</dbReference>
<keyword evidence="3" id="KW-1185">Reference proteome</keyword>
<proteinExistence type="predicted"/>
<evidence type="ECO:0008006" key="4">
    <source>
        <dbReference type="Google" id="ProtNLM"/>
    </source>
</evidence>
<protein>
    <recommendedName>
        <fullName evidence="4">DUF4283 domain-containing protein</fullName>
    </recommendedName>
</protein>
<evidence type="ECO:0000256" key="1">
    <source>
        <dbReference type="SAM" id="MobiDB-lite"/>
    </source>
</evidence>
<dbReference type="EMBL" id="JBBPBN010000023">
    <property type="protein sequence ID" value="KAK9011253.1"/>
    <property type="molecule type" value="Genomic_DNA"/>
</dbReference>
<evidence type="ECO:0000313" key="2">
    <source>
        <dbReference type="EMBL" id="KAK9011253.1"/>
    </source>
</evidence>
<evidence type="ECO:0000313" key="3">
    <source>
        <dbReference type="Proteomes" id="UP001396334"/>
    </source>
</evidence>
<reference evidence="2 3" key="1">
    <citation type="journal article" date="2024" name="G3 (Bethesda)">
        <title>Genome assembly of Hibiscus sabdariffa L. provides insights into metabolisms of medicinal natural products.</title>
        <authorList>
            <person name="Kim T."/>
        </authorList>
    </citation>
    <scope>NUCLEOTIDE SEQUENCE [LARGE SCALE GENOMIC DNA]</scope>
    <source>
        <strain evidence="2">TK-2024</strain>
        <tissue evidence="2">Old leaves</tissue>
    </source>
</reference>
<feature type="region of interest" description="Disordered" evidence="1">
    <location>
        <begin position="1"/>
        <end position="26"/>
    </location>
</feature>
<sequence length="375" mass="42083">MEEVSTKMAQSNRQTEQEGEVEETTQQKENIQVITGFVDDEKLELLSRCALGFCRKPQQIMDLANEFHRADLVGFKIMRVAGSLVLLIFQSLEERKRMLESAVLDTWLENVMEWPPTIAMLNRRVWISACGIPIHAWSVGTFQNLAALWGELVKVGDRTLDPLNFETARFLVETDWFYRIEEIVDLQVEGNVFRVRVMEVDGLLGLTGEEDSGEDRQQDVKGEISPTLCSVDLGLRQSMHALDVSESVVPETPRNTGSPIWHMNRLWEDNMMEDWRVLELPNAESGEAPGSGQVGEVGNAMIMAEVSEPGLEIPIEVLGPSERSMELIDVGPRSEVPRAGVPTALTFRRIQPGSDYCHLDVEYSGTCSCDNIVSK</sequence>
<gene>
    <name evidence="2" type="ORF">V6N11_044107</name>
</gene>
<dbReference type="PANTHER" id="PTHR34427">
    <property type="entry name" value="DUF4283 DOMAIN PROTEIN"/>
    <property type="match status" value="1"/>
</dbReference>
<organism evidence="2 3">
    <name type="scientific">Hibiscus sabdariffa</name>
    <name type="common">roselle</name>
    <dbReference type="NCBI Taxonomy" id="183260"/>
    <lineage>
        <taxon>Eukaryota</taxon>
        <taxon>Viridiplantae</taxon>
        <taxon>Streptophyta</taxon>
        <taxon>Embryophyta</taxon>
        <taxon>Tracheophyta</taxon>
        <taxon>Spermatophyta</taxon>
        <taxon>Magnoliopsida</taxon>
        <taxon>eudicotyledons</taxon>
        <taxon>Gunneridae</taxon>
        <taxon>Pentapetalae</taxon>
        <taxon>rosids</taxon>
        <taxon>malvids</taxon>
        <taxon>Malvales</taxon>
        <taxon>Malvaceae</taxon>
        <taxon>Malvoideae</taxon>
        <taxon>Hibiscus</taxon>
    </lineage>
</organism>